<name>A0A284RXJ8_ARMOS</name>
<proteinExistence type="predicted"/>
<reference evidence="3" key="1">
    <citation type="journal article" date="2017" name="Nat. Ecol. Evol.">
        <title>Genome expansion and lineage-specific genetic innovations in the forest pathogenic fungi Armillaria.</title>
        <authorList>
            <person name="Sipos G."/>
            <person name="Prasanna A.N."/>
            <person name="Walter M.C."/>
            <person name="O'Connor E."/>
            <person name="Balint B."/>
            <person name="Krizsan K."/>
            <person name="Kiss B."/>
            <person name="Hess J."/>
            <person name="Varga T."/>
            <person name="Slot J."/>
            <person name="Riley R."/>
            <person name="Boka B."/>
            <person name="Rigling D."/>
            <person name="Barry K."/>
            <person name="Lee J."/>
            <person name="Mihaltcheva S."/>
            <person name="LaButti K."/>
            <person name="Lipzen A."/>
            <person name="Waldron R."/>
            <person name="Moloney N.M."/>
            <person name="Sperisen C."/>
            <person name="Kredics L."/>
            <person name="Vagvoelgyi C."/>
            <person name="Patrignani A."/>
            <person name="Fitzpatrick D."/>
            <person name="Nagy I."/>
            <person name="Doyle S."/>
            <person name="Anderson J.B."/>
            <person name="Grigoriev I.V."/>
            <person name="Gueldener U."/>
            <person name="Muensterkoetter M."/>
            <person name="Nagy L.G."/>
        </authorList>
    </citation>
    <scope>NUCLEOTIDE SEQUENCE [LARGE SCALE GENOMIC DNA]</scope>
    <source>
        <strain evidence="3">C18/9</strain>
    </source>
</reference>
<gene>
    <name evidence="2" type="ORF">ARMOST_16906</name>
</gene>
<evidence type="ECO:0000256" key="1">
    <source>
        <dbReference type="SAM" id="MobiDB-lite"/>
    </source>
</evidence>
<evidence type="ECO:0000313" key="3">
    <source>
        <dbReference type="Proteomes" id="UP000219338"/>
    </source>
</evidence>
<sequence length="121" mass="13491">MSITWLGGNKSTIKARGPGDVMLLGFFLTAHYRRSDSRTSDVICWASVDGKDCYCIGHGAVAGPRSTLRHDRHQRGILAIDVKDGGCPAEHRYTHQGRDRTRQRRGRRVDRSLTGATKLEN</sequence>
<dbReference type="Proteomes" id="UP000219338">
    <property type="component" value="Unassembled WGS sequence"/>
</dbReference>
<protein>
    <submittedName>
        <fullName evidence="2">Uncharacterized protein</fullName>
    </submittedName>
</protein>
<organism evidence="2 3">
    <name type="scientific">Armillaria ostoyae</name>
    <name type="common">Armillaria root rot fungus</name>
    <dbReference type="NCBI Taxonomy" id="47428"/>
    <lineage>
        <taxon>Eukaryota</taxon>
        <taxon>Fungi</taxon>
        <taxon>Dikarya</taxon>
        <taxon>Basidiomycota</taxon>
        <taxon>Agaricomycotina</taxon>
        <taxon>Agaricomycetes</taxon>
        <taxon>Agaricomycetidae</taxon>
        <taxon>Agaricales</taxon>
        <taxon>Marasmiineae</taxon>
        <taxon>Physalacriaceae</taxon>
        <taxon>Armillaria</taxon>
    </lineage>
</organism>
<keyword evidence="3" id="KW-1185">Reference proteome</keyword>
<feature type="compositionally biased region" description="Basic and acidic residues" evidence="1">
    <location>
        <begin position="88"/>
        <end position="100"/>
    </location>
</feature>
<dbReference type="AlphaFoldDB" id="A0A284RXJ8"/>
<dbReference type="EMBL" id="FUEG01000020">
    <property type="protein sequence ID" value="SJL13462.1"/>
    <property type="molecule type" value="Genomic_DNA"/>
</dbReference>
<feature type="region of interest" description="Disordered" evidence="1">
    <location>
        <begin position="88"/>
        <end position="121"/>
    </location>
</feature>
<accession>A0A284RXJ8</accession>
<evidence type="ECO:0000313" key="2">
    <source>
        <dbReference type="EMBL" id="SJL13462.1"/>
    </source>
</evidence>